<evidence type="ECO:0000256" key="1">
    <source>
        <dbReference type="SAM" id="MobiDB-lite"/>
    </source>
</evidence>
<organism evidence="2 3">
    <name type="scientific">Arthrobacter silviterrae</name>
    <dbReference type="NCBI Taxonomy" id="2026658"/>
    <lineage>
        <taxon>Bacteria</taxon>
        <taxon>Bacillati</taxon>
        <taxon>Actinomycetota</taxon>
        <taxon>Actinomycetes</taxon>
        <taxon>Micrococcales</taxon>
        <taxon>Micrococcaceae</taxon>
        <taxon>Arthrobacter</taxon>
    </lineage>
</organism>
<evidence type="ECO:0000313" key="2">
    <source>
        <dbReference type="EMBL" id="NGN84548.1"/>
    </source>
</evidence>
<dbReference type="EMBL" id="JAAKZI010000026">
    <property type="protein sequence ID" value="NGN84548.1"/>
    <property type="molecule type" value="Genomic_DNA"/>
</dbReference>
<gene>
    <name evidence="2" type="ORF">G6N77_13925</name>
</gene>
<dbReference type="Proteomes" id="UP000479226">
    <property type="component" value="Unassembled WGS sequence"/>
</dbReference>
<comment type="caution">
    <text evidence="2">The sequence shown here is derived from an EMBL/GenBank/DDBJ whole genome shotgun (WGS) entry which is preliminary data.</text>
</comment>
<feature type="region of interest" description="Disordered" evidence="1">
    <location>
        <begin position="92"/>
        <end position="111"/>
    </location>
</feature>
<sequence length="111" mass="12305">MPAQNPGKPDSHFIESGSHFSVRNLTHETVPIHAAEDARLAANCPFIMEVGAPLPQQNITKLLVSQWQLTTWQAGPKPQPEQREWLRHNSLLFTTSGMPPAMPTNLQTASK</sequence>
<keyword evidence="3" id="KW-1185">Reference proteome</keyword>
<accession>A0ABX0DD43</accession>
<evidence type="ECO:0000313" key="3">
    <source>
        <dbReference type="Proteomes" id="UP000479226"/>
    </source>
</evidence>
<protein>
    <submittedName>
        <fullName evidence="2">Uncharacterized protein</fullName>
    </submittedName>
</protein>
<name>A0ABX0DD43_9MICC</name>
<reference evidence="2 3" key="1">
    <citation type="submission" date="2020-02" db="EMBL/GenBank/DDBJ databases">
        <title>Genome sequence of the type strain DSM 27180 of Arthrobacter silviterrae.</title>
        <authorList>
            <person name="Gao J."/>
            <person name="Sun J."/>
        </authorList>
    </citation>
    <scope>NUCLEOTIDE SEQUENCE [LARGE SCALE GENOMIC DNA]</scope>
    <source>
        <strain evidence="2 3">DSM 27180</strain>
    </source>
</reference>
<proteinExistence type="predicted"/>
<dbReference type="RefSeq" id="WP_165182777.1">
    <property type="nucleotide sequence ID" value="NZ_JAAKZI010000026.1"/>
</dbReference>